<name>A0A9W7XC22_9POAL</name>
<sequence>MYRFGTQTPVAVCQHNGKVYAHQLHQELAQPARSKNAQKRSFTEVDSERRSLVVEASTLLKSPKMQGKKDGPLLLAALSASCENMRQSMAAARQTHSHHAYRNCRREYMQAKKLQQQVASHIAPPSNSEEILYPEYIHDGAKTSVKFTQKKAPSEVVFQSLASTKLPARDAIVQEYLMQRLGKRFRPSGLNHTIVNCYAPCMHTGVTNGPAPSSTNNQFAVLPSEVPAPRPDELQQQLQRLQAQMSGLERQLRGREAPKNSHQEGGSFVPQFRPRQPTQWNRWNHHQRFQQYQGRASVPQWHPRVPQQGIVSPQCPAHQSPQHHVHQLPQHTTHQPAPAPRVRHQTPQSLSNTGMRPRAQYMFNENQRRRERRRRARCAMYVQVRVRADGRIYPDNERVTVRVAPALEQNPRYNFLVEQLAPRPRQNEKVVADGKPVASDHVAKSPATSVPQTTSEGSEKKSSGEDISDSDREPPLATQELMYSSKDEIVPNPKACFVPRSDVQGGHRVQGTITVATRLGANTRLKMSAHQWVERQPSVSDEEGHYSSGSESSSSLEARSNSPQYCILAHSLLLGEEVNMTNENKLGGDGKTNEKQPVNPSGTPQIQLPPGNTNEHPSTSKIPAECEKTRDREIDELKGHMNQLMSMMAKLTAGQFQAPPPNPPPQEDPQIEEIEGAPYVIPRFPYMVPDTSKGVTVNAIKIPLVLDANRPPVATLKDYQDIAEDIINKEDEANSG</sequence>
<feature type="compositionally biased region" description="Polar residues" evidence="1">
    <location>
        <begin position="595"/>
        <end position="621"/>
    </location>
</feature>
<keyword evidence="3" id="KW-1185">Reference proteome</keyword>
<dbReference type="Proteomes" id="UP001164776">
    <property type="component" value="Unassembled WGS sequence"/>
</dbReference>
<evidence type="ECO:0000313" key="2">
    <source>
        <dbReference type="EMBL" id="KAJ1257278.1"/>
    </source>
</evidence>
<evidence type="ECO:0000313" key="3">
    <source>
        <dbReference type="Proteomes" id="UP001164776"/>
    </source>
</evidence>
<feature type="compositionally biased region" description="Basic and acidic residues" evidence="1">
    <location>
        <begin position="251"/>
        <end position="262"/>
    </location>
</feature>
<feature type="compositionally biased region" description="Low complexity" evidence="1">
    <location>
        <begin position="546"/>
        <end position="558"/>
    </location>
</feature>
<feature type="region of interest" description="Disordered" evidence="1">
    <location>
        <begin position="531"/>
        <end position="558"/>
    </location>
</feature>
<comment type="caution">
    <text evidence="2">The sequence shown here is derived from an EMBL/GenBank/DDBJ whole genome shotgun (WGS) entry which is preliminary data.</text>
</comment>
<dbReference type="OrthoDB" id="10686844at2759"/>
<dbReference type="EMBL" id="MU629427">
    <property type="protein sequence ID" value="KAJ1257278.1"/>
    <property type="molecule type" value="Genomic_DNA"/>
</dbReference>
<organism evidence="2 3">
    <name type="scientific">Paspalum vaginatum</name>
    <name type="common">seashore paspalum</name>
    <dbReference type="NCBI Taxonomy" id="158149"/>
    <lineage>
        <taxon>Eukaryota</taxon>
        <taxon>Viridiplantae</taxon>
        <taxon>Streptophyta</taxon>
        <taxon>Embryophyta</taxon>
        <taxon>Tracheophyta</taxon>
        <taxon>Spermatophyta</taxon>
        <taxon>Magnoliopsida</taxon>
        <taxon>Liliopsida</taxon>
        <taxon>Poales</taxon>
        <taxon>Poaceae</taxon>
        <taxon>PACMAD clade</taxon>
        <taxon>Panicoideae</taxon>
        <taxon>Andropogonodae</taxon>
        <taxon>Paspaleae</taxon>
        <taxon>Paspalinae</taxon>
        <taxon>Paspalum</taxon>
    </lineage>
</organism>
<feature type="region of interest" description="Disordered" evidence="1">
    <location>
        <begin position="425"/>
        <end position="474"/>
    </location>
</feature>
<feature type="compositionally biased region" description="Basic and acidic residues" evidence="1">
    <location>
        <begin position="457"/>
        <end position="474"/>
    </location>
</feature>
<feature type="compositionally biased region" description="Polar residues" evidence="1">
    <location>
        <begin position="345"/>
        <end position="354"/>
    </location>
</feature>
<evidence type="ECO:0000256" key="1">
    <source>
        <dbReference type="SAM" id="MobiDB-lite"/>
    </source>
</evidence>
<accession>A0A9W7XC22</accession>
<feature type="region of interest" description="Disordered" evidence="1">
    <location>
        <begin position="314"/>
        <end position="354"/>
    </location>
</feature>
<feature type="region of interest" description="Disordered" evidence="1">
    <location>
        <begin position="582"/>
        <end position="624"/>
    </location>
</feature>
<protein>
    <submittedName>
        <fullName evidence="2">Uncharacterized protein</fullName>
    </submittedName>
</protein>
<feature type="region of interest" description="Disordered" evidence="1">
    <location>
        <begin position="251"/>
        <end position="272"/>
    </location>
</feature>
<gene>
    <name evidence="2" type="ORF">BS78_K123700</name>
</gene>
<reference evidence="2 3" key="1">
    <citation type="submission" date="2022-10" db="EMBL/GenBank/DDBJ databases">
        <title>WGS assembly of Paspalum vaginatum 540-79.</title>
        <authorList>
            <person name="Sun G."/>
            <person name="Wase N."/>
            <person name="Shu S."/>
            <person name="Jenkins J."/>
            <person name="Zhou B."/>
            <person name="Torres-Rodriguez J."/>
            <person name="Chen C."/>
            <person name="Sandor L."/>
            <person name="Plott C."/>
            <person name="Yoshinga Y."/>
            <person name="Daum C."/>
            <person name="Qi P."/>
            <person name="Barry K."/>
            <person name="Lipzen A."/>
            <person name="Berry L."/>
            <person name="Pedersen C."/>
            <person name="Gottilla T."/>
            <person name="Foltz A."/>
            <person name="Yu H."/>
            <person name="O'Malley R."/>
            <person name="Zhang C."/>
            <person name="Devos K."/>
            <person name="Sigmon B."/>
            <person name="Yu B."/>
            <person name="Obata T."/>
            <person name="Schmutz J."/>
            <person name="Schnable J."/>
        </authorList>
    </citation>
    <scope>NUCLEOTIDE SEQUENCE [LARGE SCALE GENOMIC DNA]</scope>
    <source>
        <strain evidence="3">cv. 540-79</strain>
    </source>
</reference>
<dbReference type="AlphaFoldDB" id="A0A9W7XC22"/>
<proteinExistence type="predicted"/>